<evidence type="ECO:0000313" key="2">
    <source>
        <dbReference type="Proteomes" id="UP001472677"/>
    </source>
</evidence>
<reference evidence="1 2" key="1">
    <citation type="journal article" date="2024" name="G3 (Bethesda)">
        <title>Genome assembly of Hibiscus sabdariffa L. provides insights into metabolisms of medicinal natural products.</title>
        <authorList>
            <person name="Kim T."/>
        </authorList>
    </citation>
    <scope>NUCLEOTIDE SEQUENCE [LARGE SCALE GENOMIC DNA]</scope>
    <source>
        <strain evidence="1">TK-2024</strain>
        <tissue evidence="1">Old leaves</tissue>
    </source>
</reference>
<organism evidence="1 2">
    <name type="scientific">Hibiscus sabdariffa</name>
    <name type="common">roselle</name>
    <dbReference type="NCBI Taxonomy" id="183260"/>
    <lineage>
        <taxon>Eukaryota</taxon>
        <taxon>Viridiplantae</taxon>
        <taxon>Streptophyta</taxon>
        <taxon>Embryophyta</taxon>
        <taxon>Tracheophyta</taxon>
        <taxon>Spermatophyta</taxon>
        <taxon>Magnoliopsida</taxon>
        <taxon>eudicotyledons</taxon>
        <taxon>Gunneridae</taxon>
        <taxon>Pentapetalae</taxon>
        <taxon>rosids</taxon>
        <taxon>malvids</taxon>
        <taxon>Malvales</taxon>
        <taxon>Malvaceae</taxon>
        <taxon>Malvoideae</taxon>
        <taxon>Hibiscus</taxon>
    </lineage>
</organism>
<proteinExistence type="predicted"/>
<keyword evidence="2" id="KW-1185">Reference proteome</keyword>
<comment type="caution">
    <text evidence="1">The sequence shown here is derived from an EMBL/GenBank/DDBJ whole genome shotgun (WGS) entry which is preliminary data.</text>
</comment>
<evidence type="ECO:0000313" key="1">
    <source>
        <dbReference type="EMBL" id="KAK8601305.1"/>
    </source>
</evidence>
<evidence type="ECO:0008006" key="3">
    <source>
        <dbReference type="Google" id="ProtNLM"/>
    </source>
</evidence>
<dbReference type="Proteomes" id="UP001472677">
    <property type="component" value="Unassembled WGS sequence"/>
</dbReference>
<sequence>MVITGFLSFVVSMCVQPPLNRWELRVGRPYLGLRSLCRPCGQAWNDGHDRGANGRCGVRVCLFFYLFCRFRVFEWLSDMARKGRVVQWKGSISWTSWHELIGGSNIGRAQNRIRSARIEGTFPA</sequence>
<name>A0ABR2GF32_9ROSI</name>
<accession>A0ABR2GF32</accession>
<dbReference type="EMBL" id="JBBPBM010000001">
    <property type="protein sequence ID" value="KAK8601305.1"/>
    <property type="molecule type" value="Genomic_DNA"/>
</dbReference>
<gene>
    <name evidence="1" type="ORF">V6N12_051142</name>
</gene>
<protein>
    <recommendedName>
        <fullName evidence="3">Secreted protein</fullName>
    </recommendedName>
</protein>